<evidence type="ECO:0000259" key="5">
    <source>
        <dbReference type="Pfam" id="PF01507"/>
    </source>
</evidence>
<dbReference type="InterPro" id="IPR004511">
    <property type="entry name" value="PAPS/APS_Rdtase"/>
</dbReference>
<dbReference type="AlphaFoldDB" id="A0A4R6WUR6"/>
<comment type="similarity">
    <text evidence="1 4">Belongs to the PAPS reductase family. CysH subfamily.</text>
</comment>
<dbReference type="PIRSF" id="PIRSF000857">
    <property type="entry name" value="PAPS_reductase"/>
    <property type="match status" value="1"/>
</dbReference>
<feature type="binding site" evidence="4">
    <location>
        <position position="129"/>
    </location>
    <ligand>
        <name>[4Fe-4S] cluster</name>
        <dbReference type="ChEBI" id="CHEBI:49883"/>
    </ligand>
</feature>
<dbReference type="EC" id="1.8.4.10" evidence="4"/>
<dbReference type="GO" id="GO:0005737">
    <property type="term" value="C:cytoplasm"/>
    <property type="evidence" value="ECO:0007669"/>
    <property type="project" value="UniProtKB-SubCell"/>
</dbReference>
<feature type="binding site" evidence="4">
    <location>
        <position position="130"/>
    </location>
    <ligand>
        <name>[4Fe-4S] cluster</name>
        <dbReference type="ChEBI" id="CHEBI:49883"/>
    </ligand>
</feature>
<comment type="function">
    <text evidence="4">Catalyzes the formation of sulfite from adenosine 5'-phosphosulfate (APS) using thioredoxin as an electron donor.</text>
</comment>
<dbReference type="PANTHER" id="PTHR46509:SF1">
    <property type="entry name" value="PHOSPHOADENOSINE PHOSPHOSULFATE REDUCTASE"/>
    <property type="match status" value="1"/>
</dbReference>
<dbReference type="GO" id="GO:0046872">
    <property type="term" value="F:metal ion binding"/>
    <property type="evidence" value="ECO:0007669"/>
    <property type="project" value="UniProtKB-KW"/>
</dbReference>
<feature type="binding site" evidence="4">
    <location>
        <position position="210"/>
    </location>
    <ligand>
        <name>[4Fe-4S] cluster</name>
        <dbReference type="ChEBI" id="CHEBI:49883"/>
    </ligand>
</feature>
<dbReference type="GO" id="GO:0019379">
    <property type="term" value="P:sulfate assimilation, phosphoadenylyl sulfate reduction by phosphoadenylyl-sulfate reductase (thioredoxin)"/>
    <property type="evidence" value="ECO:0007669"/>
    <property type="project" value="UniProtKB-UniRule"/>
</dbReference>
<accession>A0A4R6WUR6</accession>
<proteinExistence type="inferred from homology"/>
<dbReference type="EMBL" id="SNYW01000010">
    <property type="protein sequence ID" value="TDQ80809.1"/>
    <property type="molecule type" value="Genomic_DNA"/>
</dbReference>
<evidence type="ECO:0000256" key="1">
    <source>
        <dbReference type="ARBA" id="ARBA00009732"/>
    </source>
</evidence>
<dbReference type="PANTHER" id="PTHR46509">
    <property type="entry name" value="PHOSPHOADENOSINE PHOSPHOSULFATE REDUCTASE"/>
    <property type="match status" value="1"/>
</dbReference>
<evidence type="ECO:0000256" key="3">
    <source>
        <dbReference type="ARBA" id="ARBA00024327"/>
    </source>
</evidence>
<gene>
    <name evidence="4" type="primary">cysH</name>
    <name evidence="6" type="ORF">A8950_2676</name>
</gene>
<protein>
    <recommendedName>
        <fullName evidence="4">Adenosine 5'-phosphosulfate reductase</fullName>
        <shortName evidence="4">APS reductase</shortName>
        <ecNumber evidence="4">1.8.4.10</ecNumber>
    </recommendedName>
    <alternativeName>
        <fullName evidence="4">5'-adenylylsulfate reductase</fullName>
    </alternativeName>
    <alternativeName>
        <fullName evidence="4">Thioredoxin-dependent 5'-adenylylsulfate reductase</fullName>
    </alternativeName>
</protein>
<dbReference type="GO" id="GO:0043866">
    <property type="term" value="F:adenylyl-sulfate reductase (thioredoxin) activity"/>
    <property type="evidence" value="ECO:0007669"/>
    <property type="project" value="UniProtKB-EC"/>
</dbReference>
<dbReference type="GO" id="GO:0070814">
    <property type="term" value="P:hydrogen sulfide biosynthetic process"/>
    <property type="evidence" value="ECO:0007669"/>
    <property type="project" value="UniProtKB-UniRule"/>
</dbReference>
<sequence length="241" mass="26257">MALAIADTVDSASGALPAQAAHLNARFAGAHPIDILRAAVSELFPGRIALVSSFGAESALLLHFLAEVDRHVPILFLDTGKHFIETLMYRDILGGRFDFTDMRALEPDQAAIAAADPEGTLWSTNPDLCCQLRKVDPLVRGLAPFDAWITGRKRYQNSTRAALPVFEALDGRIKVNPLAHWTAADIAAGFKEFRLPQHPLVYDGFKSIGCQPCTISVAEGDDIRAGRWAGRDKTECGIHRQ</sequence>
<comment type="cofactor">
    <cofactor evidence="4">
        <name>[4Fe-4S] cluster</name>
        <dbReference type="ChEBI" id="CHEBI:49883"/>
    </cofactor>
    <text evidence="4">Binds 1 [4Fe-4S] cluster per subunit.</text>
</comment>
<comment type="caution">
    <text evidence="6">The sequence shown here is derived from an EMBL/GenBank/DDBJ whole genome shotgun (WGS) entry which is preliminary data.</text>
</comment>
<evidence type="ECO:0000313" key="7">
    <source>
        <dbReference type="Proteomes" id="UP000295783"/>
    </source>
</evidence>
<dbReference type="GO" id="GO:0051539">
    <property type="term" value="F:4 iron, 4 sulfur cluster binding"/>
    <property type="evidence" value="ECO:0007669"/>
    <property type="project" value="UniProtKB-UniRule"/>
</dbReference>
<keyword evidence="4" id="KW-0479">Metal-binding</keyword>
<dbReference type="HAMAP" id="MF_00063">
    <property type="entry name" value="CysH"/>
    <property type="match status" value="1"/>
</dbReference>
<reference evidence="6 7" key="1">
    <citation type="submission" date="2019-03" db="EMBL/GenBank/DDBJ databases">
        <title>Genomic Encyclopedia of Type Strains, Phase III (KMG-III): the genomes of soil and plant-associated and newly described type strains.</title>
        <authorList>
            <person name="Whitman W."/>
        </authorList>
    </citation>
    <scope>NUCLEOTIDE SEQUENCE [LARGE SCALE GENOMIC DNA]</scope>
    <source>
        <strain evidence="6 7">CGMCC 1.7660</strain>
    </source>
</reference>
<dbReference type="SUPFAM" id="SSF52402">
    <property type="entry name" value="Adenine nucleotide alpha hydrolases-like"/>
    <property type="match status" value="1"/>
</dbReference>
<keyword evidence="2 4" id="KW-0560">Oxidoreductase</keyword>
<evidence type="ECO:0000256" key="4">
    <source>
        <dbReference type="HAMAP-Rule" id="MF_00063"/>
    </source>
</evidence>
<dbReference type="Gene3D" id="3.40.50.620">
    <property type="entry name" value="HUPs"/>
    <property type="match status" value="1"/>
</dbReference>
<evidence type="ECO:0000313" key="6">
    <source>
        <dbReference type="EMBL" id="TDQ80809.1"/>
    </source>
</evidence>
<dbReference type="Proteomes" id="UP000295783">
    <property type="component" value="Unassembled WGS sequence"/>
</dbReference>
<dbReference type="Pfam" id="PF01507">
    <property type="entry name" value="PAPS_reduct"/>
    <property type="match status" value="1"/>
</dbReference>
<feature type="domain" description="Phosphoadenosine phosphosulphate reductase" evidence="5">
    <location>
        <begin position="48"/>
        <end position="214"/>
    </location>
</feature>
<keyword evidence="4" id="KW-0408">Iron</keyword>
<comment type="subcellular location">
    <subcellularLocation>
        <location evidence="4">Cytoplasm</location>
    </subcellularLocation>
</comment>
<evidence type="ECO:0000256" key="2">
    <source>
        <dbReference type="ARBA" id="ARBA00023002"/>
    </source>
</evidence>
<dbReference type="OrthoDB" id="9794018at2"/>
<comment type="pathway">
    <text evidence="3 4">Sulfur metabolism; hydrogen sulfide biosynthesis; sulfite from sulfate.</text>
</comment>
<dbReference type="NCBIfam" id="TIGR00434">
    <property type="entry name" value="cysH"/>
    <property type="match status" value="1"/>
</dbReference>
<dbReference type="RefSeq" id="WP_133614155.1">
    <property type="nucleotide sequence ID" value="NZ_SNYW01000010.1"/>
</dbReference>
<keyword evidence="4" id="KW-0411">Iron-sulfur</keyword>
<keyword evidence="4" id="KW-0963">Cytoplasm</keyword>
<feature type="active site" description="Nucleophile; cysteine thiosulfonate intermediate" evidence="4">
    <location>
        <position position="236"/>
    </location>
</feature>
<keyword evidence="7" id="KW-1185">Reference proteome</keyword>
<comment type="catalytic activity">
    <reaction evidence="4">
        <text>[thioredoxin]-disulfide + sulfite + AMP + 2 H(+) = adenosine 5'-phosphosulfate + [thioredoxin]-dithiol</text>
        <dbReference type="Rhea" id="RHEA:21976"/>
        <dbReference type="Rhea" id="RHEA-COMP:10698"/>
        <dbReference type="Rhea" id="RHEA-COMP:10700"/>
        <dbReference type="ChEBI" id="CHEBI:15378"/>
        <dbReference type="ChEBI" id="CHEBI:17359"/>
        <dbReference type="ChEBI" id="CHEBI:29950"/>
        <dbReference type="ChEBI" id="CHEBI:50058"/>
        <dbReference type="ChEBI" id="CHEBI:58243"/>
        <dbReference type="ChEBI" id="CHEBI:456215"/>
        <dbReference type="EC" id="1.8.4.10"/>
    </reaction>
</comment>
<dbReference type="InterPro" id="IPR002500">
    <property type="entry name" value="PAPS_reduct_dom"/>
</dbReference>
<dbReference type="InterPro" id="IPR014729">
    <property type="entry name" value="Rossmann-like_a/b/a_fold"/>
</dbReference>
<dbReference type="GO" id="GO:0004604">
    <property type="term" value="F:phosphoadenylyl-sulfate reductase (thioredoxin) activity"/>
    <property type="evidence" value="ECO:0007669"/>
    <property type="project" value="UniProtKB-UniRule"/>
</dbReference>
<name>A0A4R6WUR6_9PROT</name>
<dbReference type="NCBIfam" id="NF002537">
    <property type="entry name" value="PRK02090.1"/>
    <property type="match status" value="1"/>
</dbReference>
<organism evidence="6 7">
    <name type="scientific">Dongia mobilis</name>
    <dbReference type="NCBI Taxonomy" id="578943"/>
    <lineage>
        <taxon>Bacteria</taxon>
        <taxon>Pseudomonadati</taxon>
        <taxon>Pseudomonadota</taxon>
        <taxon>Alphaproteobacteria</taxon>
        <taxon>Rhodospirillales</taxon>
        <taxon>Dongiaceae</taxon>
        <taxon>Dongia</taxon>
    </lineage>
</organism>
<feature type="binding site" evidence="4">
    <location>
        <position position="213"/>
    </location>
    <ligand>
        <name>[4Fe-4S] cluster</name>
        <dbReference type="ChEBI" id="CHEBI:49883"/>
    </ligand>
</feature>